<keyword evidence="5" id="KW-1185">Reference proteome</keyword>
<evidence type="ECO:0000256" key="1">
    <source>
        <dbReference type="ARBA" id="ARBA00022679"/>
    </source>
</evidence>
<dbReference type="AlphaFoldDB" id="C1D0E1"/>
<dbReference type="Proteomes" id="UP000002208">
    <property type="component" value="Chromosome"/>
</dbReference>
<sequence>MSNTWPDRPHTIGSRLAVLALRLAGWTAVLHLPPTRKVVACVAPHTSNHDFLLGILWKWATRSPVHFVAKHSLFVFPIGLFMRAVGGIAIDRRRAGGNFVDAVVERINRDAEIMLTVAPEGTRSRTEYWKTGFYYMALKAGVPIAVTVFDWGRRQVGVIGYVQPTGDIEADFAQIRLLMQGVQGHTPADAGPIQPRPEPLR</sequence>
<feature type="domain" description="Phospholipid/glycerol acyltransferase" evidence="3">
    <location>
        <begin position="39"/>
        <end position="149"/>
    </location>
</feature>
<protein>
    <submittedName>
        <fullName evidence="4">Putative acyltransferase</fullName>
    </submittedName>
</protein>
<reference evidence="4 5" key="1">
    <citation type="journal article" date="2009" name="PLoS Genet.">
        <title>Alliance of proteomics and genomics to unravel the specificities of Sahara bacterium Deinococcus deserti.</title>
        <authorList>
            <person name="de Groot A."/>
            <person name="Dulermo R."/>
            <person name="Ortet P."/>
            <person name="Blanchard L."/>
            <person name="Guerin P."/>
            <person name="Fernandez B."/>
            <person name="Vacherie B."/>
            <person name="Dossat C."/>
            <person name="Jolivet E."/>
            <person name="Siguier P."/>
            <person name="Chandler M."/>
            <person name="Barakat M."/>
            <person name="Dedieu A."/>
            <person name="Barbe V."/>
            <person name="Heulin T."/>
            <person name="Sommer S."/>
            <person name="Achouak W."/>
            <person name="Armengaud J."/>
        </authorList>
    </citation>
    <scope>NUCLEOTIDE SEQUENCE [LARGE SCALE GENOMIC DNA]</scope>
    <source>
        <strain evidence="5">DSM 17065 / CIP 109153 / LMG 22923 / VCD115</strain>
    </source>
</reference>
<keyword evidence="2 4" id="KW-0012">Acyltransferase</keyword>
<dbReference type="KEGG" id="ddr:Deide_04800"/>
<dbReference type="SUPFAM" id="SSF69593">
    <property type="entry name" value="Glycerol-3-phosphate (1)-acyltransferase"/>
    <property type="match status" value="1"/>
</dbReference>
<dbReference type="STRING" id="546414.Deide_04800"/>
<evidence type="ECO:0000313" key="4">
    <source>
        <dbReference type="EMBL" id="ACO45315.1"/>
    </source>
</evidence>
<organism evidence="4 5">
    <name type="scientific">Deinococcus deserti (strain DSM 17065 / CIP 109153 / LMG 22923 / VCD115)</name>
    <dbReference type="NCBI Taxonomy" id="546414"/>
    <lineage>
        <taxon>Bacteria</taxon>
        <taxon>Thermotogati</taxon>
        <taxon>Deinococcota</taxon>
        <taxon>Deinococci</taxon>
        <taxon>Deinococcales</taxon>
        <taxon>Deinococcaceae</taxon>
        <taxon>Deinococcus</taxon>
    </lineage>
</organism>
<dbReference type="RefSeq" id="WP_012692438.1">
    <property type="nucleotide sequence ID" value="NC_012526.1"/>
</dbReference>
<dbReference type="GO" id="GO:0003841">
    <property type="term" value="F:1-acylglycerol-3-phosphate O-acyltransferase activity"/>
    <property type="evidence" value="ECO:0007669"/>
    <property type="project" value="TreeGrafter"/>
</dbReference>
<evidence type="ECO:0000256" key="2">
    <source>
        <dbReference type="ARBA" id="ARBA00023315"/>
    </source>
</evidence>
<dbReference type="PaxDb" id="546414-Deide_04800"/>
<proteinExistence type="predicted"/>
<dbReference type="GO" id="GO:0006654">
    <property type="term" value="P:phosphatidic acid biosynthetic process"/>
    <property type="evidence" value="ECO:0007669"/>
    <property type="project" value="TreeGrafter"/>
</dbReference>
<dbReference type="SMART" id="SM00563">
    <property type="entry name" value="PlsC"/>
    <property type="match status" value="1"/>
</dbReference>
<dbReference type="CDD" id="cd07988">
    <property type="entry name" value="LPLAT_ABO13168-like"/>
    <property type="match status" value="1"/>
</dbReference>
<gene>
    <name evidence="4" type="ordered locus">Deide_04800</name>
</gene>
<evidence type="ECO:0000313" key="5">
    <source>
        <dbReference type="Proteomes" id="UP000002208"/>
    </source>
</evidence>
<dbReference type="PANTHER" id="PTHR10434">
    <property type="entry name" value="1-ACYL-SN-GLYCEROL-3-PHOSPHATE ACYLTRANSFERASE"/>
    <property type="match status" value="1"/>
</dbReference>
<dbReference type="EMBL" id="CP001114">
    <property type="protein sequence ID" value="ACO45315.1"/>
    <property type="molecule type" value="Genomic_DNA"/>
</dbReference>
<dbReference type="eggNOG" id="COG0204">
    <property type="taxonomic scope" value="Bacteria"/>
</dbReference>
<evidence type="ECO:0000259" key="3">
    <source>
        <dbReference type="SMART" id="SM00563"/>
    </source>
</evidence>
<name>C1D0E1_DEIDV</name>
<dbReference type="Pfam" id="PF01553">
    <property type="entry name" value="Acyltransferase"/>
    <property type="match status" value="1"/>
</dbReference>
<dbReference type="HOGENOM" id="CLU_099447_0_0_0"/>
<keyword evidence="1 4" id="KW-0808">Transferase</keyword>
<accession>C1D0E1</accession>
<dbReference type="InterPro" id="IPR002123">
    <property type="entry name" value="Plipid/glycerol_acylTrfase"/>
</dbReference>
<dbReference type="PANTHER" id="PTHR10434:SF9">
    <property type="entry name" value="PHOSPHOLIPID_GLYCEROL ACYLTRANSFERASE DOMAIN-CONTAINING PROTEIN"/>
    <property type="match status" value="1"/>
</dbReference>
<dbReference type="OrthoDB" id="9803035at2"/>